<dbReference type="AlphaFoldDB" id="A0A8S1F665"/>
<keyword evidence="3" id="KW-1185">Reference proteome</keyword>
<protein>
    <submittedName>
        <fullName evidence="2">Uncharacterized protein</fullName>
    </submittedName>
</protein>
<reference evidence="2 3" key="1">
    <citation type="submission" date="2020-04" db="EMBL/GenBank/DDBJ databases">
        <authorList>
            <person name="Laetsch R D."/>
            <person name="Stevens L."/>
            <person name="Kumar S."/>
            <person name="Blaxter L. M."/>
        </authorList>
    </citation>
    <scope>NUCLEOTIDE SEQUENCE [LARGE SCALE GENOMIC DNA]</scope>
</reference>
<keyword evidence="1" id="KW-0732">Signal</keyword>
<dbReference type="Proteomes" id="UP000494206">
    <property type="component" value="Unassembled WGS sequence"/>
</dbReference>
<evidence type="ECO:0000313" key="2">
    <source>
        <dbReference type="EMBL" id="CAB3411363.1"/>
    </source>
</evidence>
<sequence length="88" mass="9901">MRLIIVVALLVAVVVSQAQEMAADENAGLADFNDLNRMNSYRNARLDNDGIPDKPEDAEIRVQNRKLERKLVKEVWTAIRNIGELLLG</sequence>
<evidence type="ECO:0000313" key="3">
    <source>
        <dbReference type="Proteomes" id="UP000494206"/>
    </source>
</evidence>
<gene>
    <name evidence="2" type="ORF">CBOVIS_LOCUS12764</name>
</gene>
<accession>A0A8S1F665</accession>
<name>A0A8S1F665_9PELO</name>
<organism evidence="2 3">
    <name type="scientific">Caenorhabditis bovis</name>
    <dbReference type="NCBI Taxonomy" id="2654633"/>
    <lineage>
        <taxon>Eukaryota</taxon>
        <taxon>Metazoa</taxon>
        <taxon>Ecdysozoa</taxon>
        <taxon>Nematoda</taxon>
        <taxon>Chromadorea</taxon>
        <taxon>Rhabditida</taxon>
        <taxon>Rhabditina</taxon>
        <taxon>Rhabditomorpha</taxon>
        <taxon>Rhabditoidea</taxon>
        <taxon>Rhabditidae</taxon>
        <taxon>Peloderinae</taxon>
        <taxon>Caenorhabditis</taxon>
    </lineage>
</organism>
<feature type="signal peptide" evidence="1">
    <location>
        <begin position="1"/>
        <end position="18"/>
    </location>
</feature>
<comment type="caution">
    <text evidence="2">The sequence shown here is derived from an EMBL/GenBank/DDBJ whole genome shotgun (WGS) entry which is preliminary data.</text>
</comment>
<proteinExistence type="predicted"/>
<evidence type="ECO:0000256" key="1">
    <source>
        <dbReference type="SAM" id="SignalP"/>
    </source>
</evidence>
<dbReference type="EMBL" id="CADEPM010000013">
    <property type="protein sequence ID" value="CAB3411363.1"/>
    <property type="molecule type" value="Genomic_DNA"/>
</dbReference>
<feature type="chain" id="PRO_5035896146" evidence="1">
    <location>
        <begin position="19"/>
        <end position="88"/>
    </location>
</feature>